<evidence type="ECO:0000313" key="3">
    <source>
        <dbReference type="Proteomes" id="UP001292094"/>
    </source>
</evidence>
<dbReference type="EMBL" id="JAWZYT010002341">
    <property type="protein sequence ID" value="KAK4305018.1"/>
    <property type="molecule type" value="Genomic_DNA"/>
</dbReference>
<evidence type="ECO:0000313" key="2">
    <source>
        <dbReference type="EMBL" id="KAK4305018.1"/>
    </source>
</evidence>
<protein>
    <submittedName>
        <fullName evidence="2">Uncharacterized protein</fullName>
    </submittedName>
</protein>
<keyword evidence="3" id="KW-1185">Reference proteome</keyword>
<sequence length="77" mass="9240">MARDFCEFIEAEEMEKCPSGRRNESGRGRDAWRERQAREADREEMADKQGRKWQARKTNMEEMADKKDKHGRNHRQG</sequence>
<accession>A0AAE1PBG9</accession>
<evidence type="ECO:0000256" key="1">
    <source>
        <dbReference type="SAM" id="MobiDB-lite"/>
    </source>
</evidence>
<feature type="compositionally biased region" description="Basic and acidic residues" evidence="1">
    <location>
        <begin position="58"/>
        <end position="68"/>
    </location>
</feature>
<reference evidence="2" key="1">
    <citation type="submission" date="2023-11" db="EMBL/GenBank/DDBJ databases">
        <title>Genome assemblies of two species of porcelain crab, Petrolisthes cinctipes and Petrolisthes manimaculis (Anomura: Porcellanidae).</title>
        <authorList>
            <person name="Angst P."/>
        </authorList>
    </citation>
    <scope>NUCLEOTIDE SEQUENCE</scope>
    <source>
        <strain evidence="2">PB745_02</strain>
        <tissue evidence="2">Gill</tissue>
    </source>
</reference>
<dbReference type="AlphaFoldDB" id="A0AAE1PBG9"/>
<proteinExistence type="predicted"/>
<organism evidence="2 3">
    <name type="scientific">Petrolisthes manimaculis</name>
    <dbReference type="NCBI Taxonomy" id="1843537"/>
    <lineage>
        <taxon>Eukaryota</taxon>
        <taxon>Metazoa</taxon>
        <taxon>Ecdysozoa</taxon>
        <taxon>Arthropoda</taxon>
        <taxon>Crustacea</taxon>
        <taxon>Multicrustacea</taxon>
        <taxon>Malacostraca</taxon>
        <taxon>Eumalacostraca</taxon>
        <taxon>Eucarida</taxon>
        <taxon>Decapoda</taxon>
        <taxon>Pleocyemata</taxon>
        <taxon>Anomura</taxon>
        <taxon>Galatheoidea</taxon>
        <taxon>Porcellanidae</taxon>
        <taxon>Petrolisthes</taxon>
    </lineage>
</organism>
<name>A0AAE1PBG9_9EUCA</name>
<gene>
    <name evidence="2" type="ORF">Pmani_023063</name>
</gene>
<feature type="compositionally biased region" description="Basic and acidic residues" evidence="1">
    <location>
        <begin position="15"/>
        <end position="50"/>
    </location>
</feature>
<dbReference type="Proteomes" id="UP001292094">
    <property type="component" value="Unassembled WGS sequence"/>
</dbReference>
<feature type="region of interest" description="Disordered" evidence="1">
    <location>
        <begin position="15"/>
        <end position="77"/>
    </location>
</feature>
<comment type="caution">
    <text evidence="2">The sequence shown here is derived from an EMBL/GenBank/DDBJ whole genome shotgun (WGS) entry which is preliminary data.</text>
</comment>